<dbReference type="EMBL" id="LN831790">
    <property type="protein sequence ID" value="CQR65543.1"/>
    <property type="molecule type" value="Genomic_DNA"/>
</dbReference>
<feature type="region of interest" description="Disordered" evidence="1">
    <location>
        <begin position="103"/>
        <end position="216"/>
    </location>
</feature>
<evidence type="ECO:0000313" key="3">
    <source>
        <dbReference type="Proteomes" id="UP000035016"/>
    </source>
</evidence>
<dbReference type="KEGG" id="sle:sle_60870"/>
<dbReference type="AlphaFoldDB" id="A0A0F7W479"/>
<dbReference type="Proteomes" id="UP000035016">
    <property type="component" value="Chromosome Chromosome"/>
</dbReference>
<feature type="compositionally biased region" description="Low complexity" evidence="1">
    <location>
        <begin position="166"/>
        <end position="203"/>
    </location>
</feature>
<evidence type="ECO:0000313" key="2">
    <source>
        <dbReference type="EMBL" id="CQR65543.1"/>
    </source>
</evidence>
<sequence length="274" mass="29056">MCVPPSCLHRNRKHTRDTRFAPNLYVRIRRLCYPTLTDRGASDRLFPLLKQAGGRPPGRPRIATHTHPQHPGAPPIWRSSSGAAEDRNVAPGRLPWVTVTWRSSSGAAEDRNTSTVAPARSPPPLAVVLRGGRGSQPDPGGQDNRAGGAGGRPPGRPRIATVWTLRGCGRSCAAGGRPPGRPRIATLRPRPRTAPTPSWRSSSGAAEDRNSHPSSAPVCHSQLAVVLRGGRGSQPFPCGAFEVPELLAVAPGATEDCNAHHVGGQGVLASWRLP</sequence>
<accession>A0A0F7W479</accession>
<proteinExistence type="predicted"/>
<gene>
    <name evidence="2" type="primary">sle_60870</name>
</gene>
<feature type="region of interest" description="Disordered" evidence="1">
    <location>
        <begin position="65"/>
        <end position="90"/>
    </location>
</feature>
<organism evidence="2 3">
    <name type="scientific">Streptomyces leeuwenhoekii</name>
    <dbReference type="NCBI Taxonomy" id="1437453"/>
    <lineage>
        <taxon>Bacteria</taxon>
        <taxon>Bacillati</taxon>
        <taxon>Actinomycetota</taxon>
        <taxon>Actinomycetes</taxon>
        <taxon>Kitasatosporales</taxon>
        <taxon>Streptomycetaceae</taxon>
        <taxon>Streptomyces</taxon>
    </lineage>
</organism>
<name>A0A0F7W479_STRLW</name>
<reference evidence="2 3" key="1">
    <citation type="submission" date="2015-02" db="EMBL/GenBank/DDBJ databases">
        <authorList>
            <person name="Gomez-Escribano P.J."/>
        </authorList>
    </citation>
    <scope>NUCLEOTIDE SEQUENCE [LARGE SCALE GENOMIC DNA]</scope>
    <source>
        <strain evidence="3">C34 (DSM 42122 / NRRL B-24963)</strain>
    </source>
</reference>
<evidence type="ECO:0000256" key="1">
    <source>
        <dbReference type="SAM" id="MobiDB-lite"/>
    </source>
</evidence>
<protein>
    <submittedName>
        <fullName evidence="2">Uncharacterized protein</fullName>
    </submittedName>
</protein>